<evidence type="ECO:0000259" key="3">
    <source>
        <dbReference type="Pfam" id="PF13505"/>
    </source>
</evidence>
<keyword evidence="5" id="KW-1185">Reference proteome</keyword>
<dbReference type="Pfam" id="PF13505">
    <property type="entry name" value="OMP_b-brl"/>
    <property type="match status" value="1"/>
</dbReference>
<dbReference type="AlphaFoldDB" id="A0A7W7ZDT8"/>
<dbReference type="InterPro" id="IPR011250">
    <property type="entry name" value="OMP/PagP_B-barrel"/>
</dbReference>
<dbReference type="RefSeq" id="WP_184216486.1">
    <property type="nucleotide sequence ID" value="NZ_JACHIP010000003.1"/>
</dbReference>
<dbReference type="EMBL" id="JACHIP010000003">
    <property type="protein sequence ID" value="MBB5057506.1"/>
    <property type="molecule type" value="Genomic_DNA"/>
</dbReference>
<organism evidence="4 5">
    <name type="scientific">Granulicella aggregans</name>
    <dbReference type="NCBI Taxonomy" id="474949"/>
    <lineage>
        <taxon>Bacteria</taxon>
        <taxon>Pseudomonadati</taxon>
        <taxon>Acidobacteriota</taxon>
        <taxon>Terriglobia</taxon>
        <taxon>Terriglobales</taxon>
        <taxon>Acidobacteriaceae</taxon>
        <taxon>Granulicella</taxon>
    </lineage>
</organism>
<evidence type="ECO:0000256" key="2">
    <source>
        <dbReference type="SAM" id="SignalP"/>
    </source>
</evidence>
<evidence type="ECO:0000256" key="1">
    <source>
        <dbReference type="ARBA" id="ARBA00022729"/>
    </source>
</evidence>
<gene>
    <name evidence="4" type="ORF">HDF16_002212</name>
</gene>
<evidence type="ECO:0000313" key="5">
    <source>
        <dbReference type="Proteomes" id="UP000540989"/>
    </source>
</evidence>
<feature type="domain" description="Outer membrane protein beta-barrel" evidence="3">
    <location>
        <begin position="9"/>
        <end position="180"/>
    </location>
</feature>
<dbReference type="SUPFAM" id="SSF56925">
    <property type="entry name" value="OMPA-like"/>
    <property type="match status" value="1"/>
</dbReference>
<reference evidence="4 5" key="1">
    <citation type="submission" date="2020-08" db="EMBL/GenBank/DDBJ databases">
        <title>Genomic Encyclopedia of Type Strains, Phase IV (KMG-V): Genome sequencing to study the core and pangenomes of soil and plant-associated prokaryotes.</title>
        <authorList>
            <person name="Whitman W."/>
        </authorList>
    </citation>
    <scope>NUCLEOTIDE SEQUENCE [LARGE SCALE GENOMIC DNA]</scope>
    <source>
        <strain evidence="4 5">M8UP14</strain>
    </source>
</reference>
<dbReference type="Proteomes" id="UP000540989">
    <property type="component" value="Unassembled WGS sequence"/>
</dbReference>
<dbReference type="InterPro" id="IPR027385">
    <property type="entry name" value="Beta-barrel_OMP"/>
</dbReference>
<feature type="signal peptide" evidence="2">
    <location>
        <begin position="1"/>
        <end position="20"/>
    </location>
</feature>
<dbReference type="Gene3D" id="2.40.160.20">
    <property type="match status" value="1"/>
</dbReference>
<protein>
    <recommendedName>
        <fullName evidence="3">Outer membrane protein beta-barrel domain-containing protein</fullName>
    </recommendedName>
</protein>
<comment type="caution">
    <text evidence="4">The sequence shown here is derived from an EMBL/GenBank/DDBJ whole genome shotgun (WGS) entry which is preliminary data.</text>
</comment>
<accession>A0A7W7ZDT8</accession>
<keyword evidence="1 2" id="KW-0732">Signal</keyword>
<proteinExistence type="predicted"/>
<sequence length="181" mass="20328">MLRKTLLSLLLAAGSVSAMQAQKLPTATRSLDIQAGGEFVYGHSDYGRNIKGYGFYGDVDFKPHFGVEGEYRQANGTDQIYERTYEIGGRYIFFRKPRWTPYAKVMYGRGVFNFPPFFAGGPSAANLAYNMAVIGGGVDYKIKPYLNIRGDFEYQDWFSNLGLKNGLTPYFGSIGVAYHFR</sequence>
<evidence type="ECO:0000313" key="4">
    <source>
        <dbReference type="EMBL" id="MBB5057506.1"/>
    </source>
</evidence>
<name>A0A7W7ZDT8_9BACT</name>
<feature type="chain" id="PRO_5031364468" description="Outer membrane protein beta-barrel domain-containing protein" evidence="2">
    <location>
        <begin position="21"/>
        <end position="181"/>
    </location>
</feature>